<dbReference type="OrthoDB" id="445556at2759"/>
<accession>A0A4C2EAN8</accession>
<comment type="caution">
    <text evidence="3">The sequence shown here is derived from an EMBL/GenBank/DDBJ whole genome shotgun (WGS) entry which is preliminary data.</text>
</comment>
<proteinExistence type="predicted"/>
<name>A0A4C2EAN8_9SACH</name>
<evidence type="ECO:0000313" key="3">
    <source>
        <dbReference type="EMBL" id="GCE99138.1"/>
    </source>
</evidence>
<sequence>MNDPLKPTFEQEGRFIVRKKREPIRVVRLVTYIAFMITKQGLLRNFIPQTRRWASHMNVEGGDNPHVFDNKWTQEKNPTPYSIFGFTDLCAVDRKQLRKRYHAFAKLYHPDISNSLRITESPNSDDLISAQEKLLRFRMATNAYELLNDESKKRLYDHTRSGWSYGPQGSRSTTNGFQHGNSHGYKSNATYAYYNAGTWEDLNDLGKEERPKLDPWIFFIWVCGLVICFEGTSLLSRLEDTIVGKHFTQEQTENDLVQSRINYGLETDKFNRLRRFLWFRAFGLYRSKDDLDREAVKNEQLVQNLKNKERKDHDQD</sequence>
<dbReference type="Pfam" id="PF00226">
    <property type="entry name" value="DnaJ"/>
    <property type="match status" value="1"/>
</dbReference>
<protein>
    <submittedName>
        <fullName evidence="3">J domain-containing protein 1</fullName>
    </submittedName>
</protein>
<dbReference type="SMART" id="SM00271">
    <property type="entry name" value="DnaJ"/>
    <property type="match status" value="1"/>
</dbReference>
<dbReference type="AlphaFoldDB" id="A0A4C2EAN8"/>
<dbReference type="InterPro" id="IPR036869">
    <property type="entry name" value="J_dom_sf"/>
</dbReference>
<dbReference type="SUPFAM" id="SSF46565">
    <property type="entry name" value="Chaperone J-domain"/>
    <property type="match status" value="1"/>
</dbReference>
<keyword evidence="1" id="KW-0143">Chaperone</keyword>
<dbReference type="PROSITE" id="PS00636">
    <property type="entry name" value="DNAJ_1"/>
    <property type="match status" value="1"/>
</dbReference>
<evidence type="ECO:0000313" key="4">
    <source>
        <dbReference type="Proteomes" id="UP000301737"/>
    </source>
</evidence>
<dbReference type="CDD" id="cd06257">
    <property type="entry name" value="DnaJ"/>
    <property type="match status" value="1"/>
</dbReference>
<feature type="domain" description="J" evidence="2">
    <location>
        <begin position="79"/>
        <end position="160"/>
    </location>
</feature>
<gene>
    <name evidence="3" type="primary">JID1</name>
    <name evidence="3" type="ORF">ZYGM_002408</name>
</gene>
<evidence type="ECO:0000259" key="2">
    <source>
        <dbReference type="PROSITE" id="PS50076"/>
    </source>
</evidence>
<dbReference type="Gene3D" id="1.10.287.110">
    <property type="entry name" value="DnaJ domain"/>
    <property type="match status" value="1"/>
</dbReference>
<dbReference type="PROSITE" id="PS50076">
    <property type="entry name" value="DNAJ_2"/>
    <property type="match status" value="1"/>
</dbReference>
<reference evidence="3 4" key="1">
    <citation type="submission" date="2019-01" db="EMBL/GenBank/DDBJ databases">
        <title>Draft Genome Sequencing of Zygosaccharomyces mellis Ca-7.</title>
        <authorList>
            <person name="Shiwa Y."/>
            <person name="Kanesaki Y."/>
            <person name="Ishige T."/>
            <person name="Mura K."/>
            <person name="Hori T."/>
            <person name="Tamura T."/>
        </authorList>
    </citation>
    <scope>NUCLEOTIDE SEQUENCE [LARGE SCALE GENOMIC DNA]</scope>
    <source>
        <strain evidence="3 4">Ca-7</strain>
    </source>
</reference>
<organism evidence="3 4">
    <name type="scientific">Zygosaccharomyces mellis</name>
    <dbReference type="NCBI Taxonomy" id="42258"/>
    <lineage>
        <taxon>Eukaryota</taxon>
        <taxon>Fungi</taxon>
        <taxon>Dikarya</taxon>
        <taxon>Ascomycota</taxon>
        <taxon>Saccharomycotina</taxon>
        <taxon>Saccharomycetes</taxon>
        <taxon>Saccharomycetales</taxon>
        <taxon>Saccharomycetaceae</taxon>
        <taxon>Zygosaccharomyces</taxon>
    </lineage>
</organism>
<dbReference type="InterPro" id="IPR001623">
    <property type="entry name" value="DnaJ_domain"/>
</dbReference>
<dbReference type="PANTHER" id="PTHR44145">
    <property type="entry name" value="DNAJ HOMOLOG SUBFAMILY A MEMBER 3, MITOCHONDRIAL"/>
    <property type="match status" value="1"/>
</dbReference>
<evidence type="ECO:0000256" key="1">
    <source>
        <dbReference type="ARBA" id="ARBA00023186"/>
    </source>
</evidence>
<dbReference type="EMBL" id="BIMX01000008">
    <property type="protein sequence ID" value="GCE99138.1"/>
    <property type="molecule type" value="Genomic_DNA"/>
</dbReference>
<dbReference type="InterPro" id="IPR018253">
    <property type="entry name" value="DnaJ_domain_CS"/>
</dbReference>
<keyword evidence="4" id="KW-1185">Reference proteome</keyword>
<dbReference type="InterPro" id="IPR051938">
    <property type="entry name" value="Apopto_cytoskel_mod"/>
</dbReference>
<dbReference type="Proteomes" id="UP000301737">
    <property type="component" value="Unassembled WGS sequence"/>
</dbReference>
<dbReference type="PANTHER" id="PTHR44145:SF3">
    <property type="entry name" value="DNAJ HOMOLOG SUBFAMILY A MEMBER 3, MITOCHONDRIAL"/>
    <property type="match status" value="1"/>
</dbReference>